<keyword evidence="1" id="KW-0472">Membrane</keyword>
<dbReference type="RefSeq" id="WP_109305975.1">
    <property type="nucleotide sequence ID" value="NZ_BJUF01000028.1"/>
</dbReference>
<evidence type="ECO:0000313" key="2">
    <source>
        <dbReference type="EMBL" id="PWI25346.1"/>
    </source>
</evidence>
<organism evidence="2 3">
    <name type="scientific">Kurthia sibirica</name>
    <dbReference type="NCBI Taxonomy" id="202750"/>
    <lineage>
        <taxon>Bacteria</taxon>
        <taxon>Bacillati</taxon>
        <taxon>Bacillota</taxon>
        <taxon>Bacilli</taxon>
        <taxon>Bacillales</taxon>
        <taxon>Caryophanaceae</taxon>
        <taxon>Kurthia</taxon>
    </lineage>
</organism>
<dbReference type="EMBL" id="QFVR01000009">
    <property type="protein sequence ID" value="PWI25346.1"/>
    <property type="molecule type" value="Genomic_DNA"/>
</dbReference>
<sequence>MKKIRILLLLLIATVFVSNSIFFWLIFIWLFFAFTNYLKLKSIKKRLSFHLDLNRTEVERGNPFKIEVKLHNDSLFPISNGQMQLTVFNEHSKSEVLINWPIEIAAKSEKVIQFPHVFEEIGACTITLEQFEEIGFFQKKYAINDEQIVFVLPKTYEIADVFQQQLLNHTSETTEKYQVSIKNKEERFGIRPYVKGDRINQIHWKLSSKVDELVIVESHEQIQSDVVAYLKMEEATPMQQTLLIEVYLSVLLVLQQKGIRSHFWMNDQNHFIEHMTIKQITYDILQGATLGVPNEVPKNAIIISNDQQLNQLYSQAHHIVLQERRVHAWAITESHLEEDLKVLGKEVRY</sequence>
<name>A0A2U3ALE1_9BACL</name>
<keyword evidence="3" id="KW-1185">Reference proteome</keyword>
<comment type="caution">
    <text evidence="2">The sequence shown here is derived from an EMBL/GenBank/DDBJ whole genome shotgun (WGS) entry which is preliminary data.</text>
</comment>
<feature type="transmembrane region" description="Helical" evidence="1">
    <location>
        <begin position="7"/>
        <end position="32"/>
    </location>
</feature>
<dbReference type="OrthoDB" id="140416at2"/>
<accession>A0A2U3ALE1</accession>
<dbReference type="Proteomes" id="UP000245938">
    <property type="component" value="Unassembled WGS sequence"/>
</dbReference>
<dbReference type="AlphaFoldDB" id="A0A2U3ALE1"/>
<dbReference type="PANTHER" id="PTHR34351:SF2">
    <property type="entry name" value="DUF58 DOMAIN-CONTAINING PROTEIN"/>
    <property type="match status" value="1"/>
</dbReference>
<proteinExistence type="predicted"/>
<reference evidence="2 3" key="1">
    <citation type="submission" date="2018-05" db="EMBL/GenBank/DDBJ databases">
        <title>Kurthia sibirica genome sequence.</title>
        <authorList>
            <person name="Maclea K.S."/>
            <person name="Goen A.E."/>
        </authorList>
    </citation>
    <scope>NUCLEOTIDE SEQUENCE [LARGE SCALE GENOMIC DNA]</scope>
    <source>
        <strain evidence="2 3">ATCC 49154</strain>
    </source>
</reference>
<protein>
    <submittedName>
        <fullName evidence="2">Uncharacterized protein</fullName>
    </submittedName>
</protein>
<keyword evidence="1" id="KW-0812">Transmembrane</keyword>
<gene>
    <name evidence="2" type="ORF">DEX24_08370</name>
</gene>
<evidence type="ECO:0000313" key="3">
    <source>
        <dbReference type="Proteomes" id="UP000245938"/>
    </source>
</evidence>
<keyword evidence="1" id="KW-1133">Transmembrane helix</keyword>
<evidence type="ECO:0000256" key="1">
    <source>
        <dbReference type="SAM" id="Phobius"/>
    </source>
</evidence>
<dbReference type="PANTHER" id="PTHR34351">
    <property type="entry name" value="SLR1927 PROTEIN-RELATED"/>
    <property type="match status" value="1"/>
</dbReference>